<dbReference type="EMBL" id="LEPB01000004">
    <property type="protein sequence ID" value="RCA10454.1"/>
    <property type="molecule type" value="Genomic_DNA"/>
</dbReference>
<dbReference type="RefSeq" id="WP_113845496.1">
    <property type="nucleotide sequence ID" value="NZ_LEPB01000004.1"/>
</dbReference>
<accession>A0A367CD80</accession>
<dbReference type="SMART" id="SM01130">
    <property type="entry name" value="DHDPS"/>
    <property type="match status" value="1"/>
</dbReference>
<feature type="active site" description="Schiff-base intermediate with substrate" evidence="4">
    <location>
        <position position="165"/>
    </location>
</feature>
<dbReference type="PROSITE" id="PS00666">
    <property type="entry name" value="DHDPS_2"/>
    <property type="match status" value="1"/>
</dbReference>
<dbReference type="CDD" id="cd00408">
    <property type="entry name" value="DHDPS-like"/>
    <property type="match status" value="1"/>
</dbReference>
<evidence type="ECO:0000256" key="1">
    <source>
        <dbReference type="ARBA" id="ARBA00023239"/>
    </source>
</evidence>
<evidence type="ECO:0008006" key="8">
    <source>
        <dbReference type="Google" id="ProtNLM"/>
    </source>
</evidence>
<evidence type="ECO:0000256" key="5">
    <source>
        <dbReference type="PIRSR" id="PIRSR001365-2"/>
    </source>
</evidence>
<dbReference type="PANTHER" id="PTHR12128">
    <property type="entry name" value="DIHYDRODIPICOLINATE SYNTHASE"/>
    <property type="match status" value="1"/>
</dbReference>
<keyword evidence="2" id="KW-0704">Schiff base</keyword>
<comment type="similarity">
    <text evidence="3">Belongs to the DapA family.</text>
</comment>
<feature type="active site" description="Proton donor/acceptor" evidence="4">
    <location>
        <position position="137"/>
    </location>
</feature>
<evidence type="ECO:0000256" key="2">
    <source>
        <dbReference type="ARBA" id="ARBA00023270"/>
    </source>
</evidence>
<organism evidence="6 7">
    <name type="scientific">Enterococcus durans</name>
    <dbReference type="NCBI Taxonomy" id="53345"/>
    <lineage>
        <taxon>Bacteria</taxon>
        <taxon>Bacillati</taxon>
        <taxon>Bacillota</taxon>
        <taxon>Bacilli</taxon>
        <taxon>Lactobacillales</taxon>
        <taxon>Enterococcaceae</taxon>
        <taxon>Enterococcus</taxon>
    </lineage>
</organism>
<dbReference type="InterPro" id="IPR002220">
    <property type="entry name" value="DapA-like"/>
</dbReference>
<dbReference type="Pfam" id="PF00701">
    <property type="entry name" value="DHDPS"/>
    <property type="match status" value="1"/>
</dbReference>
<feature type="binding site" evidence="5">
    <location>
        <position position="47"/>
    </location>
    <ligand>
        <name>pyruvate</name>
        <dbReference type="ChEBI" id="CHEBI:15361"/>
    </ligand>
</feature>
<dbReference type="STRING" id="53345.LIU_07265"/>
<name>A0A367CD80_9ENTE</name>
<sequence length="274" mass="30352">MVLNEDYQVAVPTAFYEDETLNLKATLQHIDYLATQGVQTVLVGGSTGEQHSLTLLEKLQLLDALKKLNTRNDLEIIFGVSSIRQKEAEILAQKINTSNEVTGILLGFPPYILPSQQEAISYAKSVISFANKPTILYNNPRRTGFDITIDTYLTLLKDDRVIGIKEAGNPAHLPELLAKIEKPLKVYMGGESAVTEKLALGFNAISSIAGNIYPTEIKQWFTELKNKQPSSDQTIATKIEELYAHSPLPYVKSKISENEGISFGICRRPLGNNE</sequence>
<evidence type="ECO:0000256" key="3">
    <source>
        <dbReference type="PIRNR" id="PIRNR001365"/>
    </source>
</evidence>
<dbReference type="AlphaFoldDB" id="A0A367CD80"/>
<reference evidence="6 7" key="1">
    <citation type="submission" date="2015-06" db="EMBL/GenBank/DDBJ databases">
        <title>The Genome Sequence of Enterococcus durans 4EA1.</title>
        <authorList>
            <consortium name="The Broad Institute Genomics Platform"/>
            <consortium name="The Broad Institute Genome Sequencing Center for Infectious Disease"/>
            <person name="Earl A.M."/>
            <person name="Van Tyne D."/>
            <person name="Lebreton F."/>
            <person name="Saavedra J.T."/>
            <person name="Gilmore M.S."/>
            <person name="Manson Mcguire A."/>
            <person name="Clock S."/>
            <person name="Crupain M."/>
            <person name="Rangan U."/>
            <person name="Young S."/>
            <person name="Abouelleil A."/>
            <person name="Cao P."/>
            <person name="Chapman S.B."/>
            <person name="Griggs A."/>
            <person name="Priest M."/>
            <person name="Shea T."/>
            <person name="Wortman J."/>
            <person name="Nusbaum C."/>
            <person name="Birren B."/>
        </authorList>
    </citation>
    <scope>NUCLEOTIDE SEQUENCE [LARGE SCALE GENOMIC DNA]</scope>
    <source>
        <strain evidence="6 7">4EA1</strain>
    </source>
</reference>
<evidence type="ECO:0000256" key="4">
    <source>
        <dbReference type="PIRSR" id="PIRSR001365-1"/>
    </source>
</evidence>
<evidence type="ECO:0000313" key="6">
    <source>
        <dbReference type="EMBL" id="RCA10454.1"/>
    </source>
</evidence>
<dbReference type="InterPro" id="IPR013785">
    <property type="entry name" value="Aldolase_TIM"/>
</dbReference>
<dbReference type="GO" id="GO:0008840">
    <property type="term" value="F:4-hydroxy-tetrahydrodipicolinate synthase activity"/>
    <property type="evidence" value="ECO:0007669"/>
    <property type="project" value="TreeGrafter"/>
</dbReference>
<dbReference type="InterPro" id="IPR020625">
    <property type="entry name" value="Schiff_base-form_aldolases_AS"/>
</dbReference>
<proteinExistence type="inferred from homology"/>
<dbReference type="PRINTS" id="PR00146">
    <property type="entry name" value="DHPICSNTHASE"/>
</dbReference>
<dbReference type="Gene3D" id="3.20.20.70">
    <property type="entry name" value="Aldolase class I"/>
    <property type="match status" value="1"/>
</dbReference>
<dbReference type="PANTHER" id="PTHR12128:SF51">
    <property type="entry name" value="BLL4205 PROTEIN"/>
    <property type="match status" value="1"/>
</dbReference>
<comment type="caution">
    <text evidence="6">The sequence shown here is derived from an EMBL/GenBank/DDBJ whole genome shotgun (WGS) entry which is preliminary data.</text>
</comment>
<keyword evidence="1 3" id="KW-0456">Lyase</keyword>
<dbReference type="PIRSF" id="PIRSF001365">
    <property type="entry name" value="DHDPS"/>
    <property type="match status" value="1"/>
</dbReference>
<protein>
    <recommendedName>
        <fullName evidence="8">Dihydrodipicolinate synthase family protein</fullName>
    </recommendedName>
</protein>
<dbReference type="SUPFAM" id="SSF51569">
    <property type="entry name" value="Aldolase"/>
    <property type="match status" value="1"/>
</dbReference>
<gene>
    <name evidence="6" type="ORF">EA71_01205</name>
</gene>
<evidence type="ECO:0000313" key="7">
    <source>
        <dbReference type="Proteomes" id="UP000252797"/>
    </source>
</evidence>
<dbReference type="Proteomes" id="UP000252797">
    <property type="component" value="Unassembled WGS sequence"/>
</dbReference>